<evidence type="ECO:0000256" key="5">
    <source>
        <dbReference type="ARBA" id="ARBA00023136"/>
    </source>
</evidence>
<protein>
    <recommendedName>
        <fullName evidence="9">Integral membrane protein</fullName>
    </recommendedName>
</protein>
<gene>
    <name evidence="7" type="ORF">FC60_GL001775</name>
</gene>
<evidence type="ECO:0008006" key="9">
    <source>
        <dbReference type="Google" id="ProtNLM"/>
    </source>
</evidence>
<dbReference type="RefSeq" id="WP_056937188.1">
    <property type="nucleotide sequence ID" value="NZ_AZFN01000009.1"/>
</dbReference>
<feature type="transmembrane region" description="Helical" evidence="6">
    <location>
        <begin position="62"/>
        <end position="81"/>
    </location>
</feature>
<evidence type="ECO:0000256" key="2">
    <source>
        <dbReference type="ARBA" id="ARBA00010350"/>
    </source>
</evidence>
<comment type="caution">
    <text evidence="7">The sequence shown here is derived from an EMBL/GenBank/DDBJ whole genome shotgun (WGS) entry which is preliminary data.</text>
</comment>
<feature type="transmembrane region" description="Helical" evidence="6">
    <location>
        <begin position="115"/>
        <end position="135"/>
    </location>
</feature>
<comment type="subcellular location">
    <subcellularLocation>
        <location evidence="1">Membrane</location>
        <topology evidence="1">Multi-pass membrane protein</topology>
    </subcellularLocation>
</comment>
<dbReference type="PATRIC" id="fig|1423749.3.peg.1836"/>
<dbReference type="PANTHER" id="PTHR23291:SF50">
    <property type="entry name" value="PROTEIN LIFEGUARD 4"/>
    <property type="match status" value="1"/>
</dbReference>
<dbReference type="Proteomes" id="UP000051739">
    <property type="component" value="Unassembled WGS sequence"/>
</dbReference>
<evidence type="ECO:0000256" key="4">
    <source>
        <dbReference type="ARBA" id="ARBA00022989"/>
    </source>
</evidence>
<evidence type="ECO:0000313" key="7">
    <source>
        <dbReference type="EMBL" id="KRM02599.1"/>
    </source>
</evidence>
<keyword evidence="5 6" id="KW-0472">Membrane</keyword>
<sequence length="237" mass="25920">MNNYTQEPQRREVNASVGLNAFLTRMYGIMTLAVLVSAATAYLSMTAFRTTLMLFAAQHTGMIWLILLLPIALSMGVSFSATRNPAGAFLMLMLTAIIYGFEFALIAGAFTTANIAAAFVSSSAVFITMAFYGTVTKRDLTRAGSHAMAALIALIIATIVNMFLRSAAITYIFSYIAVIIFVVLTAWDAQKMKAIYVNYGHEVSMTGLAIQGALQLYLDFVNLFIQFLQIFGMSNRD</sequence>
<dbReference type="EMBL" id="AZFN01000009">
    <property type="protein sequence ID" value="KRM02599.1"/>
    <property type="molecule type" value="Genomic_DNA"/>
</dbReference>
<accession>A0A0R1VAK2</accession>
<dbReference type="GO" id="GO:0016020">
    <property type="term" value="C:membrane"/>
    <property type="evidence" value="ECO:0007669"/>
    <property type="project" value="UniProtKB-SubCell"/>
</dbReference>
<dbReference type="AlphaFoldDB" id="A0A0R1VAK2"/>
<keyword evidence="4 6" id="KW-1133">Transmembrane helix</keyword>
<comment type="similarity">
    <text evidence="2 6">Belongs to the BI1 family.</text>
</comment>
<evidence type="ECO:0000313" key="8">
    <source>
        <dbReference type="Proteomes" id="UP000051739"/>
    </source>
</evidence>
<reference evidence="7 8" key="1">
    <citation type="journal article" date="2015" name="Genome Announc.">
        <title>Expanding the biotechnology potential of lactobacilli through comparative genomics of 213 strains and associated genera.</title>
        <authorList>
            <person name="Sun Z."/>
            <person name="Harris H.M."/>
            <person name="McCann A."/>
            <person name="Guo C."/>
            <person name="Argimon S."/>
            <person name="Zhang W."/>
            <person name="Yang X."/>
            <person name="Jeffery I.B."/>
            <person name="Cooney J.C."/>
            <person name="Kagawa T.F."/>
            <person name="Liu W."/>
            <person name="Song Y."/>
            <person name="Salvetti E."/>
            <person name="Wrobel A."/>
            <person name="Rasinkangas P."/>
            <person name="Parkhill J."/>
            <person name="Rea M.C."/>
            <person name="O'Sullivan O."/>
            <person name="Ritari J."/>
            <person name="Douillard F.P."/>
            <person name="Paul Ross R."/>
            <person name="Yang R."/>
            <person name="Briner A.E."/>
            <person name="Felis G.E."/>
            <person name="de Vos W.M."/>
            <person name="Barrangou R."/>
            <person name="Klaenhammer T.R."/>
            <person name="Caufield P.W."/>
            <person name="Cui Y."/>
            <person name="Zhang H."/>
            <person name="O'Toole P.W."/>
        </authorList>
    </citation>
    <scope>NUCLEOTIDE SEQUENCE [LARGE SCALE GENOMIC DNA]</scope>
    <source>
        <strain evidence="7 8">DSM 16045</strain>
    </source>
</reference>
<evidence type="ECO:0000256" key="6">
    <source>
        <dbReference type="RuleBase" id="RU004379"/>
    </source>
</evidence>
<name>A0A0R1VAK2_9LACO</name>
<organism evidence="7 8">
    <name type="scientific">Limosilactobacillus gastricus DSM 16045</name>
    <dbReference type="NCBI Taxonomy" id="1423749"/>
    <lineage>
        <taxon>Bacteria</taxon>
        <taxon>Bacillati</taxon>
        <taxon>Bacillota</taxon>
        <taxon>Bacilli</taxon>
        <taxon>Lactobacillales</taxon>
        <taxon>Lactobacillaceae</taxon>
        <taxon>Limosilactobacillus</taxon>
    </lineage>
</organism>
<dbReference type="InterPro" id="IPR006214">
    <property type="entry name" value="Bax_inhibitor_1-related"/>
</dbReference>
<feature type="transmembrane region" description="Helical" evidence="6">
    <location>
        <begin position="21"/>
        <end position="42"/>
    </location>
</feature>
<proteinExistence type="inferred from homology"/>
<dbReference type="Pfam" id="PF01027">
    <property type="entry name" value="Bax1-I"/>
    <property type="match status" value="1"/>
</dbReference>
<keyword evidence="8" id="KW-1185">Reference proteome</keyword>
<keyword evidence="3 6" id="KW-0812">Transmembrane</keyword>
<dbReference type="PANTHER" id="PTHR23291">
    <property type="entry name" value="BAX INHIBITOR-RELATED"/>
    <property type="match status" value="1"/>
</dbReference>
<evidence type="ECO:0000256" key="3">
    <source>
        <dbReference type="ARBA" id="ARBA00022692"/>
    </source>
</evidence>
<feature type="transmembrane region" description="Helical" evidence="6">
    <location>
        <begin position="170"/>
        <end position="187"/>
    </location>
</feature>
<feature type="transmembrane region" description="Helical" evidence="6">
    <location>
        <begin position="208"/>
        <end position="231"/>
    </location>
</feature>
<feature type="transmembrane region" description="Helical" evidence="6">
    <location>
        <begin position="88"/>
        <end position="109"/>
    </location>
</feature>
<dbReference type="CDD" id="cd10432">
    <property type="entry name" value="BI-1-like_bacterial"/>
    <property type="match status" value="1"/>
</dbReference>
<evidence type="ECO:0000256" key="1">
    <source>
        <dbReference type="ARBA" id="ARBA00004141"/>
    </source>
</evidence>
<feature type="transmembrane region" description="Helical" evidence="6">
    <location>
        <begin position="147"/>
        <end position="164"/>
    </location>
</feature>